<keyword evidence="2" id="KW-1185">Reference proteome</keyword>
<gene>
    <name evidence="1" type="ORF">E5288_WYG022311</name>
</gene>
<evidence type="ECO:0000313" key="1">
    <source>
        <dbReference type="EMBL" id="MXQ93605.1"/>
    </source>
</evidence>
<accession>A0A6B0RUT3</accession>
<dbReference type="Proteomes" id="UP000322234">
    <property type="component" value="Unassembled WGS sequence"/>
</dbReference>
<reference evidence="1" key="1">
    <citation type="submission" date="2019-10" db="EMBL/GenBank/DDBJ databases">
        <title>The sequence and de novo assembly of the wild yak genome.</title>
        <authorList>
            <person name="Liu Y."/>
        </authorList>
    </citation>
    <scope>NUCLEOTIDE SEQUENCE [LARGE SCALE GENOMIC DNA]</scope>
    <source>
        <strain evidence="1">WY2019</strain>
    </source>
</reference>
<dbReference type="EMBL" id="VBQZ03000096">
    <property type="protein sequence ID" value="MXQ93605.1"/>
    <property type="molecule type" value="Genomic_DNA"/>
</dbReference>
<sequence length="137" mass="14550">MAFAVTSPVAADACGDQRCEMEWTDGQTVGMLSLCCLEPPPRREGAAACFLRDLRDVHKGEALCGLCRLGSLRPRWAQGQLCLLSPAAGRKLAGSLPLWVPRPKVCCVGTGARRLSRLSLRGFPGEVLACASVVVSP</sequence>
<protein>
    <submittedName>
        <fullName evidence="1">Uncharacterized protein</fullName>
    </submittedName>
</protein>
<proteinExistence type="predicted"/>
<comment type="caution">
    <text evidence="1">The sequence shown here is derived from an EMBL/GenBank/DDBJ whole genome shotgun (WGS) entry which is preliminary data.</text>
</comment>
<name>A0A6B0RUT3_9CETA</name>
<evidence type="ECO:0000313" key="2">
    <source>
        <dbReference type="Proteomes" id="UP000322234"/>
    </source>
</evidence>
<dbReference type="AlphaFoldDB" id="A0A6B0RUT3"/>
<organism evidence="1 2">
    <name type="scientific">Bos mutus</name>
    <name type="common">wild yak</name>
    <dbReference type="NCBI Taxonomy" id="72004"/>
    <lineage>
        <taxon>Eukaryota</taxon>
        <taxon>Metazoa</taxon>
        <taxon>Chordata</taxon>
        <taxon>Craniata</taxon>
        <taxon>Vertebrata</taxon>
        <taxon>Euteleostomi</taxon>
        <taxon>Mammalia</taxon>
        <taxon>Eutheria</taxon>
        <taxon>Laurasiatheria</taxon>
        <taxon>Artiodactyla</taxon>
        <taxon>Ruminantia</taxon>
        <taxon>Pecora</taxon>
        <taxon>Bovidae</taxon>
        <taxon>Bovinae</taxon>
        <taxon>Bos</taxon>
    </lineage>
</organism>